<organism evidence="2 3">
    <name type="scientific">Ramlibacter pinisoli</name>
    <dbReference type="NCBI Taxonomy" id="2682844"/>
    <lineage>
        <taxon>Bacteria</taxon>
        <taxon>Pseudomonadati</taxon>
        <taxon>Pseudomonadota</taxon>
        <taxon>Betaproteobacteria</taxon>
        <taxon>Burkholderiales</taxon>
        <taxon>Comamonadaceae</taxon>
        <taxon>Ramlibacter</taxon>
    </lineage>
</organism>
<feature type="compositionally biased region" description="Basic residues" evidence="1">
    <location>
        <begin position="185"/>
        <end position="217"/>
    </location>
</feature>
<name>A0A6N8IRC6_9BURK</name>
<protein>
    <submittedName>
        <fullName evidence="2">Uncharacterized protein</fullName>
    </submittedName>
</protein>
<gene>
    <name evidence="2" type="ORF">GON04_08060</name>
</gene>
<evidence type="ECO:0000313" key="3">
    <source>
        <dbReference type="Proteomes" id="UP000469385"/>
    </source>
</evidence>
<dbReference type="Proteomes" id="UP000469385">
    <property type="component" value="Unassembled WGS sequence"/>
</dbReference>
<dbReference type="RefSeq" id="WP_157397404.1">
    <property type="nucleotide sequence ID" value="NZ_WSEL01000003.1"/>
</dbReference>
<comment type="caution">
    <text evidence="2">The sequence shown here is derived from an EMBL/GenBank/DDBJ whole genome shotgun (WGS) entry which is preliminary data.</text>
</comment>
<sequence>MGLLLTAAASSAAWPLAFGSLEGSARFGSPLDVRLPLVLGHPAEALAPCVQVDAWYGRGQLDAASLRSDVQIVGKTGGSVRVRVARPVDQPVVTLAVSTTCGLRTERTFVLLAENLPPDFQAVMPEAESPAAAAVPANAVQPPEPAVTVPAAASAAPPGRATAVAAPRPMAPVLPASSTRLAPRPSRRRQSPRHGSQHRRRSPHRSPRQSPRPRPKSRCACASRRGSRPPSRPAPKPAGPKRGRSGRSCRPIRWCWRASCNRQRRRTCRRQCPCL</sequence>
<proteinExistence type="predicted"/>
<accession>A0A6N8IRC6</accession>
<evidence type="ECO:0000256" key="1">
    <source>
        <dbReference type="SAM" id="MobiDB-lite"/>
    </source>
</evidence>
<dbReference type="EMBL" id="WSEL01000003">
    <property type="protein sequence ID" value="MVQ29397.1"/>
    <property type="molecule type" value="Genomic_DNA"/>
</dbReference>
<feature type="region of interest" description="Disordered" evidence="1">
    <location>
        <begin position="160"/>
        <end position="247"/>
    </location>
</feature>
<evidence type="ECO:0000313" key="2">
    <source>
        <dbReference type="EMBL" id="MVQ29397.1"/>
    </source>
</evidence>
<reference evidence="2 3" key="1">
    <citation type="submission" date="2019-12" db="EMBL/GenBank/DDBJ databases">
        <authorList>
            <person name="Huq M.A."/>
        </authorList>
    </citation>
    <scope>NUCLEOTIDE SEQUENCE [LARGE SCALE GENOMIC DNA]</scope>
    <source>
        <strain evidence="2 3">MAH-25</strain>
    </source>
</reference>
<keyword evidence="3" id="KW-1185">Reference proteome</keyword>
<dbReference type="AlphaFoldDB" id="A0A6N8IRC6"/>